<dbReference type="EMBL" id="GGFL01005157">
    <property type="protein sequence ID" value="MBW69335.1"/>
    <property type="molecule type" value="Transcribed_RNA"/>
</dbReference>
<accession>A0A2M4CVQ0</accession>
<proteinExistence type="predicted"/>
<protein>
    <submittedName>
        <fullName evidence="2">Uncharacterized protein</fullName>
    </submittedName>
</protein>
<organism evidence="2">
    <name type="scientific">Anopheles darlingi</name>
    <name type="common">Mosquito</name>
    <dbReference type="NCBI Taxonomy" id="43151"/>
    <lineage>
        <taxon>Eukaryota</taxon>
        <taxon>Metazoa</taxon>
        <taxon>Ecdysozoa</taxon>
        <taxon>Arthropoda</taxon>
        <taxon>Hexapoda</taxon>
        <taxon>Insecta</taxon>
        <taxon>Pterygota</taxon>
        <taxon>Neoptera</taxon>
        <taxon>Endopterygota</taxon>
        <taxon>Diptera</taxon>
        <taxon>Nematocera</taxon>
        <taxon>Culicoidea</taxon>
        <taxon>Culicidae</taxon>
        <taxon>Anophelinae</taxon>
        <taxon>Anopheles</taxon>
    </lineage>
</organism>
<sequence length="295" mass="31500">MTPNAPHVPSFTLPKVQFSSGIGGNLSDLVKLRLQHEAKQTATTEVGVDEVVKKESMKAASLTAQPETPLAMSLASLAIGKAPLATESPGKAFSNLSELAKHHLQSQGTPPTFPSASTSTASGPGTVPTLFKIPLGFGMGLPGREGPTAAKEDATGSKSSETKQSLAGSGWILDLKSALIKNKKDILAPSVAGQDKKGEHIQYGFIDCDLKETIKPIIDEFCTIDASSVLEMDLTKHRTLQASALGAVLSLRYRKRKLPTEVLHQFRPNTTVVPFRFDGPSPDDMVLGHIKKIRR</sequence>
<reference evidence="2" key="1">
    <citation type="submission" date="2018-01" db="EMBL/GenBank/DDBJ databases">
        <title>An insight into the sialome of Amazonian anophelines.</title>
        <authorList>
            <person name="Ribeiro J.M."/>
            <person name="Scarpassa V."/>
            <person name="Calvo E."/>
        </authorList>
    </citation>
    <scope>NUCLEOTIDE SEQUENCE</scope>
</reference>
<evidence type="ECO:0000256" key="1">
    <source>
        <dbReference type="SAM" id="MobiDB-lite"/>
    </source>
</evidence>
<dbReference type="AlphaFoldDB" id="A0A2M4CVQ0"/>
<name>A0A2M4CVQ0_ANODA</name>
<evidence type="ECO:0000313" key="2">
    <source>
        <dbReference type="EMBL" id="MBW69335.1"/>
    </source>
</evidence>
<feature type="region of interest" description="Disordered" evidence="1">
    <location>
        <begin position="142"/>
        <end position="162"/>
    </location>
</feature>
<feature type="compositionally biased region" description="Low complexity" evidence="1">
    <location>
        <begin position="108"/>
        <end position="124"/>
    </location>
</feature>
<feature type="region of interest" description="Disordered" evidence="1">
    <location>
        <begin position="101"/>
        <end position="124"/>
    </location>
</feature>